<evidence type="ECO:0000313" key="4">
    <source>
        <dbReference type="Proteomes" id="UP000224607"/>
    </source>
</evidence>
<reference evidence="1 4" key="3">
    <citation type="journal article" date="2017" name="Nat. Microbiol.">
        <title>Natural product diversity associated with the nematode symbionts Photorhabdus and Xenorhabdus.</title>
        <authorList>
            <person name="Tobias N.J."/>
            <person name="Wolff H."/>
            <person name="Djahanschiri B."/>
            <person name="Grundmann F."/>
            <person name="Kronenwerth M."/>
            <person name="Shi Y.M."/>
            <person name="Simonyi S."/>
            <person name="Grun P."/>
            <person name="Shapiro-Ilan D."/>
            <person name="Pidot S.J."/>
            <person name="Stinear T.P."/>
            <person name="Ebersberger I."/>
            <person name="Bode H.B."/>
        </authorList>
    </citation>
    <scope>NUCLEOTIDE SEQUENCE [LARGE SCALE GENOMIC DNA]</scope>
    <source>
        <strain evidence="1 4">DSM 17908</strain>
    </source>
</reference>
<reference evidence="3" key="2">
    <citation type="submission" date="2016-10" db="EMBL/GenBank/DDBJ databases">
        <authorList>
            <person name="Varghese N."/>
            <person name="Submissions S."/>
        </authorList>
    </citation>
    <scope>NUCLEOTIDE SEQUENCE [LARGE SCALE GENOMIC DNA]</scope>
    <source>
        <strain evidence="3">DSM 17908</strain>
    </source>
</reference>
<name>A0A1I3HUT0_9GAMM</name>
<dbReference type="Proteomes" id="UP000198919">
    <property type="component" value="Unassembled WGS sequence"/>
</dbReference>
<organism evidence="2 3">
    <name type="scientific">Xenorhabdus mauleonii</name>
    <dbReference type="NCBI Taxonomy" id="351675"/>
    <lineage>
        <taxon>Bacteria</taxon>
        <taxon>Pseudomonadati</taxon>
        <taxon>Pseudomonadota</taxon>
        <taxon>Gammaproteobacteria</taxon>
        <taxon>Enterobacterales</taxon>
        <taxon>Morganellaceae</taxon>
        <taxon>Xenorhabdus</taxon>
    </lineage>
</organism>
<proteinExistence type="predicted"/>
<dbReference type="EMBL" id="FORG01000001">
    <property type="protein sequence ID" value="SFI39441.1"/>
    <property type="molecule type" value="Genomic_DNA"/>
</dbReference>
<evidence type="ECO:0000313" key="1">
    <source>
        <dbReference type="EMBL" id="PHM40265.1"/>
    </source>
</evidence>
<evidence type="ECO:0000313" key="3">
    <source>
        <dbReference type="Proteomes" id="UP000198919"/>
    </source>
</evidence>
<dbReference type="STRING" id="351675.SAMN05421680_10176"/>
<keyword evidence="4" id="KW-1185">Reference proteome</keyword>
<dbReference type="EMBL" id="NITY01000006">
    <property type="protein sequence ID" value="PHM40265.1"/>
    <property type="molecule type" value="Genomic_DNA"/>
</dbReference>
<dbReference type="Proteomes" id="UP000224607">
    <property type="component" value="Unassembled WGS sequence"/>
</dbReference>
<gene>
    <name evidence="2" type="ORF">SAMN05421680_10176</name>
    <name evidence="1" type="ORF">Xmau_02021</name>
</gene>
<accession>A0A1I3HUT0</accession>
<reference evidence="2" key="1">
    <citation type="submission" date="2016-10" db="EMBL/GenBank/DDBJ databases">
        <authorList>
            <person name="de Groot N.N."/>
        </authorList>
    </citation>
    <scope>NUCLEOTIDE SEQUENCE [LARGE SCALE GENOMIC DNA]</scope>
    <source>
        <strain evidence="2">DSM 17908</strain>
    </source>
</reference>
<evidence type="ECO:0000313" key="2">
    <source>
        <dbReference type="EMBL" id="SFI39441.1"/>
    </source>
</evidence>
<dbReference type="AlphaFoldDB" id="A0A1I3HUT0"/>
<protein>
    <submittedName>
        <fullName evidence="2">Uncharacterized protein</fullName>
    </submittedName>
</protein>
<sequence>MLYSIITSAGEKNYEQGQFMPLLYGDGIE</sequence>